<evidence type="ECO:0000313" key="1">
    <source>
        <dbReference type="EMBL" id="KUL30815.1"/>
    </source>
</evidence>
<dbReference type="RefSeq" id="WP_067694756.1">
    <property type="nucleotide sequence ID" value="NZ_LLZH01000234.1"/>
</dbReference>
<proteinExistence type="predicted"/>
<comment type="caution">
    <text evidence="1">The sequence shown here is derived from an EMBL/GenBank/DDBJ whole genome shotgun (WGS) entry which is preliminary data.</text>
</comment>
<dbReference type="Pfam" id="PF14435">
    <property type="entry name" value="SUKH-4"/>
    <property type="match status" value="1"/>
</dbReference>
<reference evidence="1 2" key="1">
    <citation type="submission" date="2015-10" db="EMBL/GenBank/DDBJ databases">
        <authorList>
            <person name="Gilbert D.G."/>
        </authorList>
    </citation>
    <scope>NUCLEOTIDE SEQUENCE [LARGE SCALE GENOMIC DNA]</scope>
    <source>
        <strain evidence="1 2">NRRL B-16712</strain>
    </source>
</reference>
<dbReference type="AlphaFoldDB" id="A0A101JPN3"/>
<dbReference type="InterPro" id="IPR025851">
    <property type="entry name" value="SUKH-4"/>
</dbReference>
<evidence type="ECO:0000313" key="2">
    <source>
        <dbReference type="Proteomes" id="UP000053244"/>
    </source>
</evidence>
<dbReference type="OrthoDB" id="4217933at2"/>
<gene>
    <name evidence="1" type="ORF">ADL15_22875</name>
</gene>
<sequence length="179" mass="19644">MSVTHEELTALWGADGMIYFPVEQFDDVLGPLRPEVFSPSGALPLDVPILFTVDVTVEGLELFSKLKIEIGDAGPRIYIVLGSSPEDAYMLFCMDALTGAVVLLDLETPNFEPVNATYAAFVEFLYRLGQLIENDPGGRDRAVRAAAIRADLHGVDPSAFTDPESWWTMAFDQLESTGR</sequence>
<protein>
    <recommendedName>
        <fullName evidence="3">SUKH-4 immunity protein</fullName>
    </recommendedName>
</protein>
<evidence type="ECO:0008006" key="3">
    <source>
        <dbReference type="Google" id="ProtNLM"/>
    </source>
</evidence>
<dbReference type="Proteomes" id="UP000053244">
    <property type="component" value="Unassembled WGS sequence"/>
</dbReference>
<name>A0A101JPN3_9ACTN</name>
<dbReference type="EMBL" id="LLZH01000234">
    <property type="protein sequence ID" value="KUL30815.1"/>
    <property type="molecule type" value="Genomic_DNA"/>
</dbReference>
<organism evidence="1 2">
    <name type="scientific">Actinoplanes awajinensis subsp. mycoplanecinus</name>
    <dbReference type="NCBI Taxonomy" id="135947"/>
    <lineage>
        <taxon>Bacteria</taxon>
        <taxon>Bacillati</taxon>
        <taxon>Actinomycetota</taxon>
        <taxon>Actinomycetes</taxon>
        <taxon>Micromonosporales</taxon>
        <taxon>Micromonosporaceae</taxon>
        <taxon>Actinoplanes</taxon>
    </lineage>
</organism>
<keyword evidence="2" id="KW-1185">Reference proteome</keyword>
<accession>A0A101JPN3</accession>